<sequence length="1057" mass="121990">MQSDSPASDDDNQKSDDDDGKQDVVMDEIDEQNKEDVCKEARSIRENKCVEIRLTFKRRAWRKKSVMDNENKDAEAIKLSSSIKRCGHPMKHSYNLNVKDTGDQTAEHNDANEDTGNTDSDFVDIRDEQNNDDSDLSNNADAKSKKEDEEFDALAITICNVCHPVPLYSESEKEEFDFGGVTDYEEKYDPKKDTDYTGEFYKSPYELKPIEPKISVSASEKIVADTLFAMMYKPSEIVFEMYKGFKVLEIEMETLEIGLDVHYEVINAWCDVLNTIEKDRKDYDKTVRKYCFKNGFLQANFLDKNVDANIKVKNFKKKLKEAVNNDTTLMKLQQIQFHFYVICFDLQSGSFVLFENSFVENDSADRDIGIPKALHSIFVDFLQSIEHRNYKKLRRAKWEVVKLDFKKRNDHADYGIIVMTAMDCYMGEVKTLKDMFLEGIPYTQVVNLRQMIATKIMMSKINIRKNVYQRRIKSNSKKKNIDSFVCNDYDDSIDEVEPNIILKEFVKDINKSSAEYTKDNSNDEDNKDSHSAEEEENTKDSDSVKTTPVKKRGRPKKIVKANENKSLSVKTRGRTRKSNDESKKKTIGSKRKGKEYKVEDDDDNDRTKRMKKKMYHKEAKALFNAMAVLNVDRKKCLYEMGFGSMTGMAIHELLGMLGFCVIDNLNTETNVLSLTDNSILVTSQSVHDILEIPMGGCSLESLESKSPDDPFIKEWFSQFGDKNKVRPNDITDVIVSTKDAVIPHHEKKPYHIINDRKPSVKFFHIFGSVCYIVRDGENLDKMKEKGDECIFMGYSTQSRAYRVFNKRTRVNMESIHVNFDELPLMASDQNNYDPAPECQTMALIHESLSPAIQRQENVPQADRTVTKSNELDLLFSLMLDELISGSSKVVSKSSAVSADDALNQHQQYITPLTNHTTLAPIYQGETSSRHVDSSNMHTLYQQYPSEHRWTKDHPLEQVIGNPLQSVRTRRQVESDAEMCMFAFIVSRTKPKNIKEAMADSVWIESMQEELHQFDRLDVWELIDRPLCTNVINLKWLWKNKRDEENTVIRNKSWLVAK</sequence>
<dbReference type="InterPro" id="IPR057670">
    <property type="entry name" value="SH3_retrovirus"/>
</dbReference>
<feature type="region of interest" description="Disordered" evidence="1">
    <location>
        <begin position="90"/>
        <end position="145"/>
    </location>
</feature>
<feature type="region of interest" description="Disordered" evidence="1">
    <location>
        <begin position="1"/>
        <end position="36"/>
    </location>
</feature>
<feature type="domain" description="Retroviral polymerase SH3-like" evidence="2">
    <location>
        <begin position="768"/>
        <end position="822"/>
    </location>
</feature>
<gene>
    <name evidence="3" type="ORF">Tci_063059</name>
</gene>
<protein>
    <submittedName>
        <fullName evidence="3">Integrase, catalytic region, zinc finger, CCHC-type, peptidase aspartic, catalytic</fullName>
    </submittedName>
</protein>
<feature type="compositionally biased region" description="Acidic residues" evidence="1">
    <location>
        <begin position="16"/>
        <end position="30"/>
    </location>
</feature>
<feature type="region of interest" description="Disordered" evidence="1">
    <location>
        <begin position="515"/>
        <end position="605"/>
    </location>
</feature>
<feature type="compositionally biased region" description="Basic and acidic residues" evidence="1">
    <location>
        <begin position="527"/>
        <end position="543"/>
    </location>
</feature>
<comment type="caution">
    <text evidence="3">The sequence shown here is derived from an EMBL/GenBank/DDBJ whole genome shotgun (WGS) entry which is preliminary data.</text>
</comment>
<reference evidence="3" key="1">
    <citation type="journal article" date="2019" name="Sci. Rep.">
        <title>Draft genome of Tanacetum cinerariifolium, the natural source of mosquito coil.</title>
        <authorList>
            <person name="Yamashiro T."/>
            <person name="Shiraishi A."/>
            <person name="Satake H."/>
            <person name="Nakayama K."/>
        </authorList>
    </citation>
    <scope>NUCLEOTIDE SEQUENCE</scope>
</reference>
<feature type="compositionally biased region" description="Basic and acidic residues" evidence="1">
    <location>
        <begin position="100"/>
        <end position="111"/>
    </location>
</feature>
<feature type="compositionally biased region" description="Basic residues" evidence="1">
    <location>
        <begin position="585"/>
        <end position="594"/>
    </location>
</feature>
<accession>A0A6L2NXQ3</accession>
<evidence type="ECO:0000313" key="3">
    <source>
        <dbReference type="EMBL" id="GEU91081.1"/>
    </source>
</evidence>
<organism evidence="3">
    <name type="scientific">Tanacetum cinerariifolium</name>
    <name type="common">Dalmatian daisy</name>
    <name type="synonym">Chrysanthemum cinerariifolium</name>
    <dbReference type="NCBI Taxonomy" id="118510"/>
    <lineage>
        <taxon>Eukaryota</taxon>
        <taxon>Viridiplantae</taxon>
        <taxon>Streptophyta</taxon>
        <taxon>Embryophyta</taxon>
        <taxon>Tracheophyta</taxon>
        <taxon>Spermatophyta</taxon>
        <taxon>Magnoliopsida</taxon>
        <taxon>eudicotyledons</taxon>
        <taxon>Gunneridae</taxon>
        <taxon>Pentapetalae</taxon>
        <taxon>asterids</taxon>
        <taxon>campanulids</taxon>
        <taxon>Asterales</taxon>
        <taxon>Asteraceae</taxon>
        <taxon>Asteroideae</taxon>
        <taxon>Anthemideae</taxon>
        <taxon>Anthemidinae</taxon>
        <taxon>Tanacetum</taxon>
    </lineage>
</organism>
<evidence type="ECO:0000256" key="1">
    <source>
        <dbReference type="SAM" id="MobiDB-lite"/>
    </source>
</evidence>
<dbReference type="EMBL" id="BKCJ010010327">
    <property type="protein sequence ID" value="GEU91081.1"/>
    <property type="molecule type" value="Genomic_DNA"/>
</dbReference>
<dbReference type="Pfam" id="PF25597">
    <property type="entry name" value="SH3_retrovirus"/>
    <property type="match status" value="1"/>
</dbReference>
<evidence type="ECO:0000259" key="2">
    <source>
        <dbReference type="Pfam" id="PF25597"/>
    </source>
</evidence>
<proteinExistence type="predicted"/>
<dbReference type="AlphaFoldDB" id="A0A6L2NXQ3"/>
<name>A0A6L2NXQ3_TANCI</name>
<feature type="compositionally biased region" description="Basic residues" evidence="1">
    <location>
        <begin position="548"/>
        <end position="559"/>
    </location>
</feature>